<dbReference type="OMA" id="FWTYQVS"/>
<reference evidence="1 2" key="1">
    <citation type="journal article" date="2015" name="Genome Biol. Evol.">
        <title>Phylogenomic analyses indicate that early fungi evolved digesting cell walls of algal ancestors of land plants.</title>
        <authorList>
            <person name="Chang Y."/>
            <person name="Wang S."/>
            <person name="Sekimoto S."/>
            <person name="Aerts A.L."/>
            <person name="Choi C."/>
            <person name="Clum A."/>
            <person name="LaButti K.M."/>
            <person name="Lindquist E.A."/>
            <person name="Yee Ngan C."/>
            <person name="Ohm R.A."/>
            <person name="Salamov A.A."/>
            <person name="Grigoriev I.V."/>
            <person name="Spatafora J.W."/>
            <person name="Berbee M.L."/>
        </authorList>
    </citation>
    <scope>NUCLEOTIDE SEQUENCE [LARGE SCALE GENOMIC DNA]</scope>
    <source>
        <strain evidence="1 2">NRRL 28638</strain>
    </source>
</reference>
<name>A0A137P699_CONC2</name>
<proteinExistence type="predicted"/>
<evidence type="ECO:0008006" key="3">
    <source>
        <dbReference type="Google" id="ProtNLM"/>
    </source>
</evidence>
<dbReference type="GO" id="GO:0007131">
    <property type="term" value="P:reciprocal meiotic recombination"/>
    <property type="evidence" value="ECO:0007669"/>
    <property type="project" value="InterPro"/>
</dbReference>
<dbReference type="Gene3D" id="3.30.40.10">
    <property type="entry name" value="Zinc/RING finger domain, C3HC4 (zinc finger)"/>
    <property type="match status" value="1"/>
</dbReference>
<sequence length="132" mass="15140">MDQYLKCNNLKCRQPLTYTSKAYIFCLKCAQNAFSRSSTCPACETQLVEKEDVVMVNLNPSESFKSSILAGFNPETIVEVCSKGLAFWNYQQSQEVYYQELLCQNLKDKRDVLSQKIKQVIHSANDEITCIF</sequence>
<dbReference type="PANTHER" id="PTHR14305">
    <property type="entry name" value="E3 UBIQUITIN-PROTEIN LIGASE CCNB1IP1"/>
    <property type="match status" value="1"/>
</dbReference>
<evidence type="ECO:0000313" key="1">
    <source>
        <dbReference type="EMBL" id="KXN70540.1"/>
    </source>
</evidence>
<dbReference type="AlphaFoldDB" id="A0A137P699"/>
<dbReference type="InterPro" id="IPR042448">
    <property type="entry name" value="CCNB1IP1"/>
</dbReference>
<dbReference type="Proteomes" id="UP000070444">
    <property type="component" value="Unassembled WGS sequence"/>
</dbReference>
<accession>A0A137P699</accession>
<dbReference type="SUPFAM" id="SSF57850">
    <property type="entry name" value="RING/U-box"/>
    <property type="match status" value="1"/>
</dbReference>
<protein>
    <recommendedName>
        <fullName evidence="3">RING-type domain-containing protein</fullName>
    </recommendedName>
</protein>
<dbReference type="InterPro" id="IPR013083">
    <property type="entry name" value="Znf_RING/FYVE/PHD"/>
</dbReference>
<evidence type="ECO:0000313" key="2">
    <source>
        <dbReference type="Proteomes" id="UP000070444"/>
    </source>
</evidence>
<dbReference type="STRING" id="796925.A0A137P699"/>
<keyword evidence="2" id="KW-1185">Reference proteome</keyword>
<dbReference type="PANTHER" id="PTHR14305:SF0">
    <property type="entry name" value="E3 UBIQUITIN-PROTEIN LIGASE CCNB1IP1"/>
    <property type="match status" value="1"/>
</dbReference>
<gene>
    <name evidence="1" type="ORF">CONCODRAFT_39287</name>
</gene>
<organism evidence="1 2">
    <name type="scientific">Conidiobolus coronatus (strain ATCC 28846 / CBS 209.66 / NRRL 28638)</name>
    <name type="common">Delacroixia coronata</name>
    <dbReference type="NCBI Taxonomy" id="796925"/>
    <lineage>
        <taxon>Eukaryota</taxon>
        <taxon>Fungi</taxon>
        <taxon>Fungi incertae sedis</taxon>
        <taxon>Zoopagomycota</taxon>
        <taxon>Entomophthoromycotina</taxon>
        <taxon>Entomophthoromycetes</taxon>
        <taxon>Entomophthorales</taxon>
        <taxon>Ancylistaceae</taxon>
        <taxon>Conidiobolus</taxon>
    </lineage>
</organism>
<dbReference type="OrthoDB" id="441210at2759"/>
<dbReference type="EMBL" id="KQ964499">
    <property type="protein sequence ID" value="KXN70540.1"/>
    <property type="molecule type" value="Genomic_DNA"/>
</dbReference>
<dbReference type="GO" id="GO:0061630">
    <property type="term" value="F:ubiquitin protein ligase activity"/>
    <property type="evidence" value="ECO:0007669"/>
    <property type="project" value="InterPro"/>
</dbReference>
<dbReference type="GO" id="GO:0000795">
    <property type="term" value="C:synaptonemal complex"/>
    <property type="evidence" value="ECO:0007669"/>
    <property type="project" value="InterPro"/>
</dbReference>